<evidence type="ECO:0000313" key="3">
    <source>
        <dbReference type="Proteomes" id="UP000064967"/>
    </source>
</evidence>
<feature type="region of interest" description="Disordered" evidence="1">
    <location>
        <begin position="372"/>
        <end position="399"/>
    </location>
</feature>
<dbReference type="PATRIC" id="fig|1391654.3.peg.5348"/>
<dbReference type="KEGG" id="llu:AKJ09_05275"/>
<evidence type="ECO:0000313" key="2">
    <source>
        <dbReference type="EMBL" id="AKU98611.1"/>
    </source>
</evidence>
<sequence length="399" mass="43037">MTVIHGDGSENGKAIQGDPMKIRRTSQEGYAGLRGGFFVVRNREDWQSVWPSGQEGALPTTLDTSVSMLLVASAEAKDTVAMHIDKVLETASAVHVWVHETKNGTGCTSKLEHTPYDAVIVHRIDKPVRFYLDEDQAESCGDPPTANVQCRLGEAPTWSTKLHAQPGEVVDCEATAEARGRFALTDRTLTLGSLPGGSGAKLAYTKGPARGTITPDVFGTYSIQAEATDEAGRKGLATAQVEVLPPKTRDVLVELIWQNFDVSDDPDTFPRVKLRATAPGPKARTCALDSQAPDLCEVKTRSAYVHMRLKAGDKKMPLSVQYVDERIEKGPMVCVQLYFDGARTSETCDRLHRNADDRWDVGTVDLAVGKLVEPEGASKPDGGAPETVDAGAAPEAPKK</sequence>
<dbReference type="Proteomes" id="UP000064967">
    <property type="component" value="Chromosome"/>
</dbReference>
<dbReference type="STRING" id="1391654.AKJ09_05275"/>
<name>A0A0K1PYX9_9BACT</name>
<evidence type="ECO:0000256" key="1">
    <source>
        <dbReference type="SAM" id="MobiDB-lite"/>
    </source>
</evidence>
<dbReference type="EMBL" id="CP012333">
    <property type="protein sequence ID" value="AKU98611.1"/>
    <property type="molecule type" value="Genomic_DNA"/>
</dbReference>
<keyword evidence="3" id="KW-1185">Reference proteome</keyword>
<proteinExistence type="predicted"/>
<organism evidence="2 3">
    <name type="scientific">Labilithrix luteola</name>
    <dbReference type="NCBI Taxonomy" id="1391654"/>
    <lineage>
        <taxon>Bacteria</taxon>
        <taxon>Pseudomonadati</taxon>
        <taxon>Myxococcota</taxon>
        <taxon>Polyangia</taxon>
        <taxon>Polyangiales</taxon>
        <taxon>Labilitrichaceae</taxon>
        <taxon>Labilithrix</taxon>
    </lineage>
</organism>
<protein>
    <submittedName>
        <fullName evidence="2">Uncharacterized protein</fullName>
    </submittedName>
</protein>
<accession>A0A0K1PYX9</accession>
<reference evidence="2 3" key="1">
    <citation type="submission" date="2015-08" db="EMBL/GenBank/DDBJ databases">
        <authorList>
            <person name="Babu N.S."/>
            <person name="Beckwith C.J."/>
            <person name="Beseler K.G."/>
            <person name="Brison A."/>
            <person name="Carone J.V."/>
            <person name="Caskin T.P."/>
            <person name="Diamond M."/>
            <person name="Durham M.E."/>
            <person name="Foxe J.M."/>
            <person name="Go M."/>
            <person name="Henderson B.A."/>
            <person name="Jones I.B."/>
            <person name="McGettigan J.A."/>
            <person name="Micheletti S.J."/>
            <person name="Nasrallah M.E."/>
            <person name="Ortiz D."/>
            <person name="Piller C.R."/>
            <person name="Privatt S.R."/>
            <person name="Schneider S.L."/>
            <person name="Sharp S."/>
            <person name="Smith T.C."/>
            <person name="Stanton J.D."/>
            <person name="Ullery H.E."/>
            <person name="Wilson R.J."/>
            <person name="Serrano M.G."/>
            <person name="Buck G."/>
            <person name="Lee V."/>
            <person name="Wang Y."/>
            <person name="Carvalho R."/>
            <person name="Voegtly L."/>
            <person name="Shi R."/>
            <person name="Duckworth R."/>
            <person name="Johnson A."/>
            <person name="Loviza R."/>
            <person name="Walstead R."/>
            <person name="Shah Z."/>
            <person name="Kiflezghi M."/>
            <person name="Wade K."/>
            <person name="Ball S.L."/>
            <person name="Bradley K.W."/>
            <person name="Asai D.J."/>
            <person name="Bowman C.A."/>
            <person name="Russell D.A."/>
            <person name="Pope W.H."/>
            <person name="Jacobs-Sera D."/>
            <person name="Hendrix R.W."/>
            <person name="Hatfull G.F."/>
        </authorList>
    </citation>
    <scope>NUCLEOTIDE SEQUENCE [LARGE SCALE GENOMIC DNA]</scope>
    <source>
        <strain evidence="2 3">DSM 27648</strain>
    </source>
</reference>
<dbReference type="AlphaFoldDB" id="A0A0K1PYX9"/>
<dbReference type="RefSeq" id="WP_146649543.1">
    <property type="nucleotide sequence ID" value="NZ_CP012333.1"/>
</dbReference>
<gene>
    <name evidence="2" type="ORF">AKJ09_05275</name>
</gene>